<dbReference type="InterPro" id="IPR025720">
    <property type="entry name" value="RibU"/>
</dbReference>
<comment type="similarity">
    <text evidence="2">Belongs to the prokaryotic riboflavin transporter (P-RFT) (TC 2.A.87) family.</text>
</comment>
<keyword evidence="5 8" id="KW-0812">Transmembrane</keyword>
<feature type="transmembrane region" description="Helical" evidence="8">
    <location>
        <begin position="206"/>
        <end position="229"/>
    </location>
</feature>
<dbReference type="PANTHER" id="PTHR38438">
    <property type="entry name" value="RIBOFLAVIN TRANSPORTER RIBU"/>
    <property type="match status" value="1"/>
</dbReference>
<gene>
    <name evidence="9" type="ORF">IAD36_00480</name>
</gene>
<evidence type="ECO:0000256" key="8">
    <source>
        <dbReference type="SAM" id="Phobius"/>
    </source>
</evidence>
<evidence type="ECO:0000256" key="4">
    <source>
        <dbReference type="ARBA" id="ARBA00022475"/>
    </source>
</evidence>
<reference evidence="9" key="1">
    <citation type="submission" date="2020-10" db="EMBL/GenBank/DDBJ databases">
        <authorList>
            <person name="Gilroy R."/>
        </authorList>
    </citation>
    <scope>NUCLEOTIDE SEQUENCE</scope>
    <source>
        <strain evidence="9">ChiGjej3B3-7149</strain>
    </source>
</reference>
<dbReference type="InterPro" id="IPR024529">
    <property type="entry name" value="ECF_trnsprt_substrate-spec"/>
</dbReference>
<feature type="transmembrane region" description="Helical" evidence="8">
    <location>
        <begin position="116"/>
        <end position="137"/>
    </location>
</feature>
<sequence length="230" mass="24701">MDAAKKTPALHKVDAKKLATLAMITAIAYVVMLLSKLMPSVYGFLDFDFKDVVICIGGFIYGPVSAAAVALVVALVEMVTVSHTGIWGFLMNFIATASFCCVACFVYKKHHTMKGAVIGLILGVISLVIVMLLWNYLITPIYQKMPREAIVDLLLPVFLPFNAVKGGMNLAATLLLYKPVVTALRRAKLIPESDHAAPPVAGKKRLGVALVSLFVLATFVLLALVLAGVI</sequence>
<protein>
    <submittedName>
        <fullName evidence="9">ECF transporter S component</fullName>
    </submittedName>
</protein>
<keyword evidence="4" id="KW-1003">Cell membrane</keyword>
<dbReference type="GO" id="GO:0032217">
    <property type="term" value="F:riboflavin transmembrane transporter activity"/>
    <property type="evidence" value="ECO:0007669"/>
    <property type="project" value="InterPro"/>
</dbReference>
<dbReference type="GO" id="GO:0005886">
    <property type="term" value="C:plasma membrane"/>
    <property type="evidence" value="ECO:0007669"/>
    <property type="project" value="UniProtKB-SubCell"/>
</dbReference>
<evidence type="ECO:0000256" key="3">
    <source>
        <dbReference type="ARBA" id="ARBA00022448"/>
    </source>
</evidence>
<evidence type="ECO:0000256" key="1">
    <source>
        <dbReference type="ARBA" id="ARBA00004651"/>
    </source>
</evidence>
<proteinExistence type="inferred from homology"/>
<dbReference type="AlphaFoldDB" id="A0A9D1IYH4"/>
<dbReference type="Pfam" id="PF12822">
    <property type="entry name" value="ECF_trnsprt"/>
    <property type="match status" value="1"/>
</dbReference>
<feature type="transmembrane region" description="Helical" evidence="8">
    <location>
        <begin position="20"/>
        <end position="45"/>
    </location>
</feature>
<evidence type="ECO:0000313" key="10">
    <source>
        <dbReference type="Proteomes" id="UP000824238"/>
    </source>
</evidence>
<organism evidence="9 10">
    <name type="scientific">Candidatus Scatomorpha intestinigallinarum</name>
    <dbReference type="NCBI Taxonomy" id="2840923"/>
    <lineage>
        <taxon>Bacteria</taxon>
        <taxon>Bacillati</taxon>
        <taxon>Bacillota</taxon>
        <taxon>Clostridia</taxon>
        <taxon>Eubacteriales</taxon>
        <taxon>Candidatus Scatomorpha</taxon>
    </lineage>
</organism>
<feature type="transmembrane region" description="Helical" evidence="8">
    <location>
        <begin position="52"/>
        <end position="74"/>
    </location>
</feature>
<dbReference type="Proteomes" id="UP000824238">
    <property type="component" value="Unassembled WGS sequence"/>
</dbReference>
<dbReference type="PANTHER" id="PTHR38438:SF1">
    <property type="entry name" value="RIBOFLAVIN TRANSPORTER RIBU"/>
    <property type="match status" value="1"/>
</dbReference>
<feature type="transmembrane region" description="Helical" evidence="8">
    <location>
        <begin position="157"/>
        <end position="177"/>
    </location>
</feature>
<keyword evidence="3" id="KW-0813">Transport</keyword>
<name>A0A9D1IYH4_9FIRM</name>
<feature type="transmembrane region" description="Helical" evidence="8">
    <location>
        <begin position="86"/>
        <end position="107"/>
    </location>
</feature>
<reference evidence="9" key="2">
    <citation type="journal article" date="2021" name="PeerJ">
        <title>Extensive microbial diversity within the chicken gut microbiome revealed by metagenomics and culture.</title>
        <authorList>
            <person name="Gilroy R."/>
            <person name="Ravi A."/>
            <person name="Getino M."/>
            <person name="Pursley I."/>
            <person name="Horton D.L."/>
            <person name="Alikhan N.F."/>
            <person name="Baker D."/>
            <person name="Gharbi K."/>
            <person name="Hall N."/>
            <person name="Watson M."/>
            <person name="Adriaenssens E.M."/>
            <person name="Foster-Nyarko E."/>
            <person name="Jarju S."/>
            <person name="Secka A."/>
            <person name="Antonio M."/>
            <person name="Oren A."/>
            <person name="Chaudhuri R.R."/>
            <person name="La Ragione R."/>
            <person name="Hildebrand F."/>
            <person name="Pallen M.J."/>
        </authorList>
    </citation>
    <scope>NUCLEOTIDE SEQUENCE</scope>
    <source>
        <strain evidence="9">ChiGjej3B3-7149</strain>
    </source>
</reference>
<evidence type="ECO:0000256" key="7">
    <source>
        <dbReference type="ARBA" id="ARBA00023136"/>
    </source>
</evidence>
<keyword evidence="6 8" id="KW-1133">Transmembrane helix</keyword>
<evidence type="ECO:0000256" key="5">
    <source>
        <dbReference type="ARBA" id="ARBA00022692"/>
    </source>
</evidence>
<dbReference type="Gene3D" id="1.10.1760.20">
    <property type="match status" value="1"/>
</dbReference>
<evidence type="ECO:0000313" key="9">
    <source>
        <dbReference type="EMBL" id="HIR54070.1"/>
    </source>
</evidence>
<evidence type="ECO:0000256" key="6">
    <source>
        <dbReference type="ARBA" id="ARBA00022989"/>
    </source>
</evidence>
<comment type="subcellular location">
    <subcellularLocation>
        <location evidence="1">Cell membrane</location>
        <topology evidence="1">Multi-pass membrane protein</topology>
    </subcellularLocation>
</comment>
<accession>A0A9D1IYH4</accession>
<comment type="caution">
    <text evidence="9">The sequence shown here is derived from an EMBL/GenBank/DDBJ whole genome shotgun (WGS) entry which is preliminary data.</text>
</comment>
<dbReference type="EMBL" id="DVHH01000012">
    <property type="protein sequence ID" value="HIR54070.1"/>
    <property type="molecule type" value="Genomic_DNA"/>
</dbReference>
<evidence type="ECO:0000256" key="2">
    <source>
        <dbReference type="ARBA" id="ARBA00005540"/>
    </source>
</evidence>
<keyword evidence="7 8" id="KW-0472">Membrane</keyword>